<organism evidence="1 2">
    <name type="scientific">Eumeta variegata</name>
    <name type="common">Bagworm moth</name>
    <name type="synonym">Eumeta japonica</name>
    <dbReference type="NCBI Taxonomy" id="151549"/>
    <lineage>
        <taxon>Eukaryota</taxon>
        <taxon>Metazoa</taxon>
        <taxon>Ecdysozoa</taxon>
        <taxon>Arthropoda</taxon>
        <taxon>Hexapoda</taxon>
        <taxon>Insecta</taxon>
        <taxon>Pterygota</taxon>
        <taxon>Neoptera</taxon>
        <taxon>Endopterygota</taxon>
        <taxon>Lepidoptera</taxon>
        <taxon>Glossata</taxon>
        <taxon>Ditrysia</taxon>
        <taxon>Tineoidea</taxon>
        <taxon>Psychidae</taxon>
        <taxon>Oiketicinae</taxon>
        <taxon>Eumeta</taxon>
    </lineage>
</organism>
<evidence type="ECO:0000313" key="1">
    <source>
        <dbReference type="EMBL" id="GBP63888.1"/>
    </source>
</evidence>
<evidence type="ECO:0008006" key="3">
    <source>
        <dbReference type="Google" id="ProtNLM"/>
    </source>
</evidence>
<name>A0A4C1XKD1_EUMVA</name>
<keyword evidence="2" id="KW-1185">Reference proteome</keyword>
<evidence type="ECO:0000313" key="2">
    <source>
        <dbReference type="Proteomes" id="UP000299102"/>
    </source>
</evidence>
<reference evidence="1 2" key="1">
    <citation type="journal article" date="2019" name="Commun. Biol.">
        <title>The bagworm genome reveals a unique fibroin gene that provides high tensile strength.</title>
        <authorList>
            <person name="Kono N."/>
            <person name="Nakamura H."/>
            <person name="Ohtoshi R."/>
            <person name="Tomita M."/>
            <person name="Numata K."/>
            <person name="Arakawa K."/>
        </authorList>
    </citation>
    <scope>NUCLEOTIDE SEQUENCE [LARGE SCALE GENOMIC DNA]</scope>
</reference>
<sequence length="260" mass="28574">MESEARVAHTRSEINSILAEAPTVTPAADTYAARLKLPRQAVPMEMPSARGPVLAFYPTTEQQENLKTAEDTKRELKSAIDPRKINIQVEKLRKVGNAGVVVQTTSKDAATKLKNAAPPTLRVTEPKRRQPLVGLRNMSDRGITTVVLECTPELRDLLTGLGRVYVGWEVVEACDFLGVTCCRKCQQYGHPEKFCRSKEEVCSGCGSIGHRKEACKAETTRCATCHRFGKRDAATHLTAAIDCPAQRFAEERAAAMTNYG</sequence>
<gene>
    <name evidence="1" type="ORF">EVAR_39550_1</name>
</gene>
<dbReference type="EMBL" id="BGZK01000882">
    <property type="protein sequence ID" value="GBP63888.1"/>
    <property type="molecule type" value="Genomic_DNA"/>
</dbReference>
<dbReference type="OrthoDB" id="10026072at2759"/>
<dbReference type="AlphaFoldDB" id="A0A4C1XKD1"/>
<protein>
    <recommendedName>
        <fullName evidence="3">Nucleic-acid-binding protein from transposon X-element</fullName>
    </recommendedName>
</protein>
<accession>A0A4C1XKD1</accession>
<comment type="caution">
    <text evidence="1">The sequence shown here is derived from an EMBL/GenBank/DDBJ whole genome shotgun (WGS) entry which is preliminary data.</text>
</comment>
<dbReference type="Proteomes" id="UP000299102">
    <property type="component" value="Unassembled WGS sequence"/>
</dbReference>
<proteinExistence type="predicted"/>